<dbReference type="InterPro" id="IPR013377">
    <property type="entry name" value="FlgJ"/>
</dbReference>
<dbReference type="NCBIfam" id="TIGR02541">
    <property type="entry name" value="flagell_FlgJ"/>
    <property type="match status" value="1"/>
</dbReference>
<feature type="chain" id="PRO_5033025678" evidence="2">
    <location>
        <begin position="31"/>
        <end position="225"/>
    </location>
</feature>
<keyword evidence="5" id="KW-1185">Reference proteome</keyword>
<dbReference type="PANTHER" id="PTHR33308">
    <property type="entry name" value="PEPTIDOGLYCAN HYDROLASE FLGJ"/>
    <property type="match status" value="1"/>
</dbReference>
<keyword evidence="2" id="KW-0732">Signal</keyword>
<dbReference type="Gene3D" id="1.10.530.10">
    <property type="match status" value="1"/>
</dbReference>
<dbReference type="GO" id="GO:0071973">
    <property type="term" value="P:bacterial-type flagellum-dependent cell motility"/>
    <property type="evidence" value="ECO:0007669"/>
    <property type="project" value="TreeGrafter"/>
</dbReference>
<evidence type="ECO:0000259" key="3">
    <source>
        <dbReference type="SMART" id="SM00047"/>
    </source>
</evidence>
<name>A0A845BJH3_9NEIS</name>
<dbReference type="GO" id="GO:0004040">
    <property type="term" value="F:amidase activity"/>
    <property type="evidence" value="ECO:0007669"/>
    <property type="project" value="InterPro"/>
</dbReference>
<dbReference type="GO" id="GO:0016798">
    <property type="term" value="F:hydrolase activity, acting on glycosyl bonds"/>
    <property type="evidence" value="ECO:0007669"/>
    <property type="project" value="InterPro"/>
</dbReference>
<dbReference type="PANTHER" id="PTHR33308:SF9">
    <property type="entry name" value="PEPTIDOGLYCAN HYDROLASE FLGJ"/>
    <property type="match status" value="1"/>
</dbReference>
<reference evidence="4 5" key="1">
    <citation type="submission" date="2019-12" db="EMBL/GenBank/DDBJ databases">
        <title>Neisseriaceae gen. nov. sp. Genome sequencing and assembly.</title>
        <authorList>
            <person name="Liu Z."/>
            <person name="Li A."/>
        </authorList>
    </citation>
    <scope>NUCLEOTIDE SEQUENCE [LARGE SCALE GENOMIC DNA]</scope>
    <source>
        <strain evidence="4 5">B2N2-7</strain>
    </source>
</reference>
<dbReference type="InterPro" id="IPR051056">
    <property type="entry name" value="Glycosyl_Hydrolase_73"/>
</dbReference>
<dbReference type="PRINTS" id="PR01002">
    <property type="entry name" value="FLGFLGJ"/>
</dbReference>
<accession>A0A845BJH3</accession>
<sequence length="225" mass="24149">MGLTGVSLRKHILLFPFVVLFLAACGSAVSQPQAEKSASGQLQPRFTASAPVASVAVAQPKPAAVPSDPIGAFTYTMLPHAEDAAQALGVDPAIIIAHAGLESGWGKKPIRFADGRDSYNLFSLKAYDSWTGDTVKIRTTEYLGGRKVKKTETFRAYPSFQAAFEDYASLLAKNQRYAKALGQGDNAKGFAQALHKGGYATDPRYVSKFASVTKKVRRVSDRMSA</sequence>
<organism evidence="4 5">
    <name type="scientific">Craterilacuibacter sinensis</name>
    <dbReference type="NCBI Taxonomy" id="2686017"/>
    <lineage>
        <taxon>Bacteria</taxon>
        <taxon>Pseudomonadati</taxon>
        <taxon>Pseudomonadota</taxon>
        <taxon>Betaproteobacteria</taxon>
        <taxon>Neisseriales</taxon>
        <taxon>Neisseriaceae</taxon>
        <taxon>Craterilacuibacter</taxon>
    </lineage>
</organism>
<dbReference type="Proteomes" id="UP000467214">
    <property type="component" value="Unassembled WGS sequence"/>
</dbReference>
<dbReference type="InterPro" id="IPR002901">
    <property type="entry name" value="MGlyc_endo_b_GlcNAc-like_dom"/>
</dbReference>
<keyword evidence="4" id="KW-0969">Cilium</keyword>
<dbReference type="Gene3D" id="2.10.70.40">
    <property type="entry name" value="peptidoglycan hydrolase"/>
    <property type="match status" value="1"/>
</dbReference>
<evidence type="ECO:0000256" key="2">
    <source>
        <dbReference type="SAM" id="SignalP"/>
    </source>
</evidence>
<dbReference type="EMBL" id="WSSB01000003">
    <property type="protein sequence ID" value="MXR36329.1"/>
    <property type="molecule type" value="Genomic_DNA"/>
</dbReference>
<dbReference type="Pfam" id="PF01832">
    <property type="entry name" value="Glucosaminidase"/>
    <property type="match status" value="1"/>
</dbReference>
<feature type="signal peptide" evidence="2">
    <location>
        <begin position="1"/>
        <end position="30"/>
    </location>
</feature>
<evidence type="ECO:0000313" key="5">
    <source>
        <dbReference type="Proteomes" id="UP000467214"/>
    </source>
</evidence>
<proteinExistence type="predicted"/>
<dbReference type="GO" id="GO:0044780">
    <property type="term" value="P:bacterial-type flagellum assembly"/>
    <property type="evidence" value="ECO:0007669"/>
    <property type="project" value="InterPro"/>
</dbReference>
<feature type="domain" description="Mannosyl-glycoprotein endo-beta-N-acetylglucosamidase-like" evidence="3">
    <location>
        <begin position="62"/>
        <end position="224"/>
    </location>
</feature>
<keyword evidence="4" id="KW-0966">Cell projection</keyword>
<protein>
    <submittedName>
        <fullName evidence="4">Flagellar assembly peptidoglycan hydrolase FlgJ</fullName>
    </submittedName>
</protein>
<evidence type="ECO:0000256" key="1">
    <source>
        <dbReference type="ARBA" id="ARBA00022801"/>
    </source>
</evidence>
<keyword evidence="4" id="KW-0282">Flagellum</keyword>
<evidence type="ECO:0000313" key="4">
    <source>
        <dbReference type="EMBL" id="MXR36329.1"/>
    </source>
</evidence>
<comment type="caution">
    <text evidence="4">The sequence shown here is derived from an EMBL/GenBank/DDBJ whole genome shotgun (WGS) entry which is preliminary data.</text>
</comment>
<dbReference type="AlphaFoldDB" id="A0A845BJH3"/>
<dbReference type="SMART" id="SM00047">
    <property type="entry name" value="LYZ2"/>
    <property type="match status" value="1"/>
</dbReference>
<gene>
    <name evidence="4" type="primary">flgJ</name>
    <name evidence="4" type="ORF">GQF02_04990</name>
</gene>
<keyword evidence="1 4" id="KW-0378">Hydrolase</keyword>